<dbReference type="CDD" id="cd03214">
    <property type="entry name" value="ABC_Iron-Siderophores_B12_Hemin"/>
    <property type="match status" value="1"/>
</dbReference>
<dbReference type="PANTHER" id="PTHR42794">
    <property type="entry name" value="HEMIN IMPORT ATP-BINDING PROTEIN HMUV"/>
    <property type="match status" value="1"/>
</dbReference>
<evidence type="ECO:0000313" key="8">
    <source>
        <dbReference type="Proteomes" id="UP000316887"/>
    </source>
</evidence>
<dbReference type="Pfam" id="PF00005">
    <property type="entry name" value="ABC_tran"/>
    <property type="match status" value="1"/>
</dbReference>
<evidence type="ECO:0000259" key="6">
    <source>
        <dbReference type="PROSITE" id="PS50893"/>
    </source>
</evidence>
<dbReference type="Gene3D" id="3.40.50.300">
    <property type="entry name" value="P-loop containing nucleotide triphosphate hydrolases"/>
    <property type="match status" value="1"/>
</dbReference>
<dbReference type="OrthoDB" id="9810077at2"/>
<evidence type="ECO:0000313" key="7">
    <source>
        <dbReference type="EMBL" id="TQL16763.1"/>
    </source>
</evidence>
<evidence type="ECO:0000256" key="3">
    <source>
        <dbReference type="ARBA" id="ARBA00022840"/>
    </source>
</evidence>
<organism evidence="7 8">
    <name type="scientific">Zymomonas mobilis</name>
    <dbReference type="NCBI Taxonomy" id="542"/>
    <lineage>
        <taxon>Bacteria</taxon>
        <taxon>Pseudomonadati</taxon>
        <taxon>Pseudomonadota</taxon>
        <taxon>Alphaproteobacteria</taxon>
        <taxon>Sphingomonadales</taxon>
        <taxon>Zymomonadaceae</taxon>
        <taxon>Zymomonas</taxon>
    </lineage>
</organism>
<keyword evidence="4" id="KW-1278">Translocase</keyword>
<keyword evidence="1" id="KW-0813">Transport</keyword>
<protein>
    <submittedName>
        <fullName evidence="7">Iron complex transport system ATP-binding protein</fullName>
    </submittedName>
</protein>
<dbReference type="EMBL" id="VFOF01000001">
    <property type="protein sequence ID" value="TQL16763.1"/>
    <property type="molecule type" value="Genomic_DNA"/>
</dbReference>
<evidence type="ECO:0000256" key="4">
    <source>
        <dbReference type="ARBA" id="ARBA00022967"/>
    </source>
</evidence>
<dbReference type="InterPro" id="IPR003593">
    <property type="entry name" value="AAA+_ATPase"/>
</dbReference>
<accession>A0A542VZP3</accession>
<dbReference type="PANTHER" id="PTHR42794:SF1">
    <property type="entry name" value="HEMIN IMPORT ATP-BINDING PROTEIN HMUV"/>
    <property type="match status" value="1"/>
</dbReference>
<dbReference type="Proteomes" id="UP000316887">
    <property type="component" value="Unassembled WGS sequence"/>
</dbReference>
<dbReference type="AlphaFoldDB" id="A0A542VZP3"/>
<dbReference type="SUPFAM" id="SSF52540">
    <property type="entry name" value="P-loop containing nucleoside triphosphate hydrolases"/>
    <property type="match status" value="1"/>
</dbReference>
<proteinExistence type="predicted"/>
<keyword evidence="3 7" id="KW-0067">ATP-binding</keyword>
<dbReference type="InterPro" id="IPR003439">
    <property type="entry name" value="ABC_transporter-like_ATP-bd"/>
</dbReference>
<dbReference type="GO" id="GO:0005524">
    <property type="term" value="F:ATP binding"/>
    <property type="evidence" value="ECO:0007669"/>
    <property type="project" value="UniProtKB-KW"/>
</dbReference>
<dbReference type="GO" id="GO:0016887">
    <property type="term" value="F:ATP hydrolysis activity"/>
    <property type="evidence" value="ECO:0007669"/>
    <property type="project" value="InterPro"/>
</dbReference>
<evidence type="ECO:0000256" key="2">
    <source>
        <dbReference type="ARBA" id="ARBA00022741"/>
    </source>
</evidence>
<evidence type="ECO:0000256" key="5">
    <source>
        <dbReference type="ARBA" id="ARBA00037066"/>
    </source>
</evidence>
<dbReference type="InterPro" id="IPR017871">
    <property type="entry name" value="ABC_transporter-like_CS"/>
</dbReference>
<name>A0A542VZP3_ZYMMB</name>
<dbReference type="RefSeq" id="WP_141919167.1">
    <property type="nucleotide sequence ID" value="NZ_VFOF01000001.1"/>
</dbReference>
<comment type="caution">
    <text evidence="7">The sequence shown here is derived from an EMBL/GenBank/DDBJ whole genome shotgun (WGS) entry which is preliminary data.</text>
</comment>
<gene>
    <name evidence="7" type="ORF">FBY58_0307</name>
</gene>
<dbReference type="InterPro" id="IPR027417">
    <property type="entry name" value="P-loop_NTPase"/>
</dbReference>
<reference evidence="7 8" key="1">
    <citation type="submission" date="2019-06" db="EMBL/GenBank/DDBJ databases">
        <title>Genome sequencing of Zymomonas mobilis strains for genetic engineering and biofuel applications.</title>
        <authorList>
            <person name="Teravest M."/>
        </authorList>
    </citation>
    <scope>NUCLEOTIDE SEQUENCE [LARGE SCALE GENOMIC DNA]</scope>
    <source>
        <strain evidence="7 8">AN0101</strain>
    </source>
</reference>
<comment type="function">
    <text evidence="5">Part of the ABC transporter complex HmuTUV involved in hemin import. Responsible for energy coupling to the transport system.</text>
</comment>
<dbReference type="PROSITE" id="PS00211">
    <property type="entry name" value="ABC_TRANSPORTER_1"/>
    <property type="match status" value="1"/>
</dbReference>
<dbReference type="SMART" id="SM00382">
    <property type="entry name" value="AAA"/>
    <property type="match status" value="1"/>
</dbReference>
<evidence type="ECO:0000256" key="1">
    <source>
        <dbReference type="ARBA" id="ARBA00022448"/>
    </source>
</evidence>
<feature type="domain" description="ABC transporter" evidence="6">
    <location>
        <begin position="4"/>
        <end position="241"/>
    </location>
</feature>
<sequence length="261" mass="28308">MTRLVAENIELKTGSHPAAITVCGDCSFKNGFLTGLIGANGAGKTTFLKALAGLKAPDRGQIILGDRSLSDFSPQQKAASIAYLPQNRRIQWPVKARDLISLGRLTYGRSLSRLDQQDRIAINHAIEVTEVSDLLDRSMASLSGGERARILLARALAVDASVLLADEPLAALDPGYAMQIMDVLLQEAGRGRIVIVALHDLTLAARYCDQLVLWNQGRIVAEGTPEDVLTEEALAGCYRIKAIKQNYEGHLLITPYARADF</sequence>
<dbReference type="PROSITE" id="PS50893">
    <property type="entry name" value="ABC_TRANSPORTER_2"/>
    <property type="match status" value="1"/>
</dbReference>
<keyword evidence="2" id="KW-0547">Nucleotide-binding</keyword>